<keyword evidence="2" id="KW-1185">Reference proteome</keyword>
<organism evidence="1 2">
    <name type="scientific">Oceaniradius stylonematis</name>
    <dbReference type="NCBI Taxonomy" id="2184161"/>
    <lineage>
        <taxon>Bacteria</taxon>
        <taxon>Pseudomonadati</taxon>
        <taxon>Pseudomonadota</taxon>
        <taxon>Alphaproteobacteria</taxon>
        <taxon>Hyphomicrobiales</taxon>
        <taxon>Ahrensiaceae</taxon>
        <taxon>Oceaniradius</taxon>
    </lineage>
</organism>
<proteinExistence type="predicted"/>
<evidence type="ECO:0000313" key="2">
    <source>
        <dbReference type="Proteomes" id="UP000246132"/>
    </source>
</evidence>
<reference evidence="1 2" key="1">
    <citation type="journal article" date="2018" name="Int. J. Syst. Bacteriol.">
        <title>Oceaniradius stylonemae gen. nov., sp. nov., isolated from a red alga, Stylonema cornu-cervi.</title>
        <authorList>
            <person name="Jeong S."/>
        </authorList>
    </citation>
    <scope>NUCLEOTIDE SEQUENCE [LARGE SCALE GENOMIC DNA]</scope>
    <source>
        <strain evidence="1 2">StC1</strain>
    </source>
</reference>
<accession>A0A3A8AKP7</accession>
<dbReference type="AlphaFoldDB" id="A0A3A8AKP7"/>
<sequence length="282" mass="30326">MIAGAVAAAFPLAAAQAQILVEPDAVGTYAMALDETAVSMQVREAGDGMFEAAVSVSSEGEMVFERTYDEMFSLFQAPVLKLVEMDASNDAPELFVSRYSGGAHCCNLVSIVAEGGDGKWTEIEVGAFDGDPAANYPHDVTGDGIAEIITLDNGFLYAFASYAGSFAPTIVLALRDGAIADVTGEPEYEYVLRSAIRNMGAMPDEGETRNSWLAAHAAMQLRLGEEDPFALADNDFDPEPDWGMTFCKDEGTEAYDCPENRIGRTAFPVALRQFLSERGYME</sequence>
<dbReference type="Proteomes" id="UP000246132">
    <property type="component" value="Unassembled WGS sequence"/>
</dbReference>
<evidence type="ECO:0000313" key="1">
    <source>
        <dbReference type="EMBL" id="RKF07244.1"/>
    </source>
</evidence>
<comment type="caution">
    <text evidence="1">The sequence shown here is derived from an EMBL/GenBank/DDBJ whole genome shotgun (WGS) entry which is preliminary data.</text>
</comment>
<evidence type="ECO:0008006" key="3">
    <source>
        <dbReference type="Google" id="ProtNLM"/>
    </source>
</evidence>
<name>A0A3A8AKP7_9HYPH</name>
<dbReference type="EMBL" id="QFWV02000004">
    <property type="protein sequence ID" value="RKF07244.1"/>
    <property type="molecule type" value="Genomic_DNA"/>
</dbReference>
<gene>
    <name evidence="1" type="ORF">DEM25_005245</name>
</gene>
<protein>
    <recommendedName>
        <fullName evidence="3">VCBS repeat-containing protein</fullName>
    </recommendedName>
</protein>